<evidence type="ECO:0000256" key="12">
    <source>
        <dbReference type="ARBA" id="ARBA00029523"/>
    </source>
</evidence>
<dbReference type="GO" id="GO:0006281">
    <property type="term" value="P:DNA repair"/>
    <property type="evidence" value="ECO:0007669"/>
    <property type="project" value="UniProtKB-UniRule"/>
</dbReference>
<dbReference type="Gene3D" id="3.40.1350.10">
    <property type="match status" value="1"/>
</dbReference>
<keyword evidence="9 13" id="KW-0233">DNA recombination</keyword>
<accession>A0A2Z4NC95</accession>
<keyword evidence="3 13" id="KW-0540">Nuclease</keyword>
<dbReference type="SUPFAM" id="SSF52980">
    <property type="entry name" value="Restriction endonuclease-like"/>
    <property type="match status" value="1"/>
</dbReference>
<dbReference type="HAMAP" id="MF_00130">
    <property type="entry name" value="RecU"/>
    <property type="match status" value="1"/>
</dbReference>
<dbReference type="CDD" id="cd22354">
    <property type="entry name" value="RecU-like"/>
    <property type="match status" value="1"/>
</dbReference>
<evidence type="ECO:0000256" key="3">
    <source>
        <dbReference type="ARBA" id="ARBA00022722"/>
    </source>
</evidence>
<dbReference type="GO" id="GO:0000287">
    <property type="term" value="F:magnesium ion binding"/>
    <property type="evidence" value="ECO:0007669"/>
    <property type="project" value="UniProtKB-UniRule"/>
</dbReference>
<keyword evidence="10 13" id="KW-0234">DNA repair</keyword>
<dbReference type="GO" id="GO:0006310">
    <property type="term" value="P:DNA recombination"/>
    <property type="evidence" value="ECO:0007669"/>
    <property type="project" value="UniProtKB-UniRule"/>
</dbReference>
<evidence type="ECO:0000256" key="4">
    <source>
        <dbReference type="ARBA" id="ARBA00022723"/>
    </source>
</evidence>
<feature type="binding site" evidence="13">
    <location>
        <position position="64"/>
    </location>
    <ligand>
        <name>Mg(2+)</name>
        <dbReference type="ChEBI" id="CHEBI:18420"/>
    </ligand>
</feature>
<comment type="catalytic activity">
    <reaction evidence="13">
        <text>Endonucleolytic cleavage at a junction such as a reciprocal single-stranded crossover between two homologous DNA duplexes (Holliday junction).</text>
        <dbReference type="EC" id="3.1.21.10"/>
    </reaction>
</comment>
<dbReference type="GO" id="GO:0005737">
    <property type="term" value="C:cytoplasm"/>
    <property type="evidence" value="ECO:0007669"/>
    <property type="project" value="UniProtKB-SubCell"/>
</dbReference>
<keyword evidence="4 13" id="KW-0479">Metal-binding</keyword>
<evidence type="ECO:0000313" key="14">
    <source>
        <dbReference type="EMBL" id="AWX69168.1"/>
    </source>
</evidence>
<dbReference type="InterPro" id="IPR004612">
    <property type="entry name" value="Resolv_RecU"/>
</dbReference>
<dbReference type="GO" id="GO:0007059">
    <property type="term" value="P:chromosome segregation"/>
    <property type="evidence" value="ECO:0007669"/>
    <property type="project" value="UniProtKB-UniRule"/>
</dbReference>
<keyword evidence="15" id="KW-1185">Reference proteome</keyword>
<dbReference type="NCBIfam" id="NF002581">
    <property type="entry name" value="PRK02234.1-2"/>
    <property type="match status" value="1"/>
</dbReference>
<dbReference type="GO" id="GO:0003676">
    <property type="term" value="F:nucleic acid binding"/>
    <property type="evidence" value="ECO:0007669"/>
    <property type="project" value="InterPro"/>
</dbReference>
<evidence type="ECO:0000256" key="9">
    <source>
        <dbReference type="ARBA" id="ARBA00023172"/>
    </source>
</evidence>
<name>A0A2Z4NC95_9BACT</name>
<comment type="subcellular location">
    <subcellularLocation>
        <location evidence="1 13">Cytoplasm</location>
    </subcellularLocation>
</comment>
<evidence type="ECO:0000256" key="2">
    <source>
        <dbReference type="ARBA" id="ARBA00022490"/>
    </source>
</evidence>
<sequence length="166" mass="19606">MEKITKNRGMLLESIINHTNLFYLEQQKALVHKKNLDIKFKSVMFKENKLITNGAKIISKSTVDYYGIYNGNYFAFEAKSTEECNFSLKNVKKHQIEYLDLVLLFKGKAFWILYFKMQNKFIFIDHLSFKKISQNKKSLKFNEVLSYGKELILEFPGILDYISCLE</sequence>
<keyword evidence="2 13" id="KW-0963">Cytoplasm</keyword>
<keyword evidence="6 13" id="KW-0227">DNA damage</keyword>
<evidence type="ECO:0000256" key="1">
    <source>
        <dbReference type="ARBA" id="ARBA00004496"/>
    </source>
</evidence>
<dbReference type="InterPro" id="IPR011335">
    <property type="entry name" value="Restrct_endonuc-II-like"/>
</dbReference>
<evidence type="ECO:0000256" key="7">
    <source>
        <dbReference type="ARBA" id="ARBA00022801"/>
    </source>
</evidence>
<dbReference type="EC" id="3.1.21.10" evidence="13"/>
<dbReference type="EMBL" id="CP030140">
    <property type="protein sequence ID" value="AWX69168.1"/>
    <property type="molecule type" value="Genomic_DNA"/>
</dbReference>
<dbReference type="KEGG" id="mane:DP065_00065"/>
<comment type="function">
    <text evidence="13">Endonuclease that resolves Holliday junction intermediates in genetic recombination. Cleaves mobile four-strand junctions by introducing symmetrical nicks in paired strands. Promotes annealing of linear ssDNA with homologous dsDNA. Required for DNA repair, homologous recombination and chromosome segregation.</text>
</comment>
<evidence type="ECO:0000256" key="6">
    <source>
        <dbReference type="ARBA" id="ARBA00022763"/>
    </source>
</evidence>
<dbReference type="GO" id="GO:0008821">
    <property type="term" value="F:crossover junction DNA endonuclease activity"/>
    <property type="evidence" value="ECO:0007669"/>
    <property type="project" value="UniProtKB-EC"/>
</dbReference>
<reference evidence="15" key="1">
    <citation type="submission" date="2018-06" db="EMBL/GenBank/DDBJ databases">
        <title>Complete genome sequences of Mycoplasma anatis, M. anseris and M. cloacale type strains.</title>
        <authorList>
            <person name="Grozner D."/>
            <person name="Forro B."/>
            <person name="Sulyok K.M."/>
            <person name="Marton S."/>
            <person name="Kreizinger Z."/>
            <person name="Banyai K."/>
            <person name="Gyuranecz M."/>
        </authorList>
    </citation>
    <scope>NUCLEOTIDE SEQUENCE [LARGE SCALE GENOMIC DNA]</scope>
    <source>
        <strain evidence="15">ATCC 49234</strain>
    </source>
</reference>
<dbReference type="AlphaFoldDB" id="A0A2Z4NC95"/>
<evidence type="ECO:0000313" key="15">
    <source>
        <dbReference type="Proteomes" id="UP000250218"/>
    </source>
</evidence>
<comment type="cofactor">
    <cofactor evidence="13">
        <name>Mg(2+)</name>
        <dbReference type="ChEBI" id="CHEBI:18420"/>
    </cofactor>
    <text evidence="13">Binds 1 Mg(2+) ion per subunit.</text>
</comment>
<dbReference type="InterPro" id="IPR011856">
    <property type="entry name" value="tRNA_endonuc-like_dom_sf"/>
</dbReference>
<evidence type="ECO:0000256" key="5">
    <source>
        <dbReference type="ARBA" id="ARBA00022759"/>
    </source>
</evidence>
<evidence type="ECO:0000256" key="10">
    <source>
        <dbReference type="ARBA" id="ARBA00023204"/>
    </source>
</evidence>
<keyword evidence="5 13" id="KW-0255">Endonuclease</keyword>
<evidence type="ECO:0000256" key="11">
    <source>
        <dbReference type="ARBA" id="ARBA00023447"/>
    </source>
</evidence>
<organism evidence="14 15">
    <name type="scientific">[Mycoplasma] anseris</name>
    <dbReference type="NCBI Taxonomy" id="92400"/>
    <lineage>
        <taxon>Bacteria</taxon>
        <taxon>Bacillati</taxon>
        <taxon>Mycoplasmatota</taxon>
        <taxon>Mycoplasmoidales</taxon>
        <taxon>Metamycoplasmataceae</taxon>
        <taxon>Metamycoplasma</taxon>
    </lineage>
</organism>
<feature type="binding site" evidence="13">
    <location>
        <position position="77"/>
    </location>
    <ligand>
        <name>Mg(2+)</name>
        <dbReference type="ChEBI" id="CHEBI:18420"/>
    </ligand>
</feature>
<gene>
    <name evidence="13" type="primary">recU</name>
    <name evidence="14" type="ORF">DP065_00065</name>
</gene>
<comment type="similarity">
    <text evidence="11 13">Belongs to the RecU family.</text>
</comment>
<dbReference type="RefSeq" id="WP_033178679.1">
    <property type="nucleotide sequence ID" value="NZ_CP030140.1"/>
</dbReference>
<feature type="binding site" evidence="13">
    <location>
        <position position="95"/>
    </location>
    <ligand>
        <name>Mg(2+)</name>
        <dbReference type="ChEBI" id="CHEBI:18420"/>
    </ligand>
</feature>
<evidence type="ECO:0000256" key="8">
    <source>
        <dbReference type="ARBA" id="ARBA00022842"/>
    </source>
</evidence>
<evidence type="ECO:0000256" key="13">
    <source>
        <dbReference type="HAMAP-Rule" id="MF_00130"/>
    </source>
</evidence>
<feature type="site" description="Transition state stabilizer" evidence="13">
    <location>
        <position position="79"/>
    </location>
</feature>
<dbReference type="Pfam" id="PF03838">
    <property type="entry name" value="RecU"/>
    <property type="match status" value="1"/>
</dbReference>
<keyword evidence="8 13" id="KW-0460">Magnesium</keyword>
<dbReference type="Proteomes" id="UP000250218">
    <property type="component" value="Chromosome"/>
</dbReference>
<keyword evidence="7 13" id="KW-0378">Hydrolase</keyword>
<proteinExistence type="inferred from homology"/>
<feature type="binding site" evidence="13">
    <location>
        <position position="62"/>
    </location>
    <ligand>
        <name>Mg(2+)</name>
        <dbReference type="ChEBI" id="CHEBI:18420"/>
    </ligand>
</feature>
<protein>
    <recommendedName>
        <fullName evidence="12 13">Holliday junction resolvase RecU</fullName>
        <ecNumber evidence="13">3.1.21.10</ecNumber>
    </recommendedName>
    <alternativeName>
        <fullName evidence="13">Recombination protein U homolog</fullName>
    </alternativeName>
</protein>